<evidence type="ECO:0000256" key="6">
    <source>
        <dbReference type="ARBA" id="ARBA00022839"/>
    </source>
</evidence>
<feature type="compositionally biased region" description="Low complexity" evidence="15">
    <location>
        <begin position="1205"/>
        <end position="1220"/>
    </location>
</feature>
<dbReference type="GO" id="GO:0005829">
    <property type="term" value="C:cytosol"/>
    <property type="evidence" value="ECO:0007669"/>
    <property type="project" value="TreeGrafter"/>
</dbReference>
<keyword evidence="6" id="KW-0269">Exonuclease</keyword>
<keyword evidence="8" id="KW-0238">DNA-binding</keyword>
<evidence type="ECO:0000256" key="11">
    <source>
        <dbReference type="ARBA" id="ARBA00034617"/>
    </source>
</evidence>
<evidence type="ECO:0000256" key="9">
    <source>
        <dbReference type="ARBA" id="ARBA00023204"/>
    </source>
</evidence>
<comment type="catalytic activity">
    <reaction evidence="13">
        <text>ATP + H2O = ADP + phosphate + H(+)</text>
        <dbReference type="Rhea" id="RHEA:13065"/>
        <dbReference type="ChEBI" id="CHEBI:15377"/>
        <dbReference type="ChEBI" id="CHEBI:15378"/>
        <dbReference type="ChEBI" id="CHEBI:30616"/>
        <dbReference type="ChEBI" id="CHEBI:43474"/>
        <dbReference type="ChEBI" id="CHEBI:456216"/>
        <dbReference type="EC" id="5.6.2.4"/>
    </reaction>
</comment>
<evidence type="ECO:0000256" key="14">
    <source>
        <dbReference type="PROSITE-ProRule" id="PRU00560"/>
    </source>
</evidence>
<feature type="domain" description="UvrD-like helicase C-terminal" evidence="17">
    <location>
        <begin position="366"/>
        <end position="682"/>
    </location>
</feature>
<gene>
    <name evidence="18" type="ORF">CTKZ_21570</name>
</gene>
<dbReference type="EMBL" id="BHYL01000169">
    <property type="protein sequence ID" value="GCD20595.1"/>
    <property type="molecule type" value="Genomic_DNA"/>
</dbReference>
<dbReference type="GO" id="GO:0000725">
    <property type="term" value="P:recombinational repair"/>
    <property type="evidence" value="ECO:0007669"/>
    <property type="project" value="TreeGrafter"/>
</dbReference>
<dbReference type="Pfam" id="PF13361">
    <property type="entry name" value="UvrD_C"/>
    <property type="match status" value="2"/>
</dbReference>
<dbReference type="GO" id="GO:0033202">
    <property type="term" value="C:DNA helicase complex"/>
    <property type="evidence" value="ECO:0007669"/>
    <property type="project" value="TreeGrafter"/>
</dbReference>
<dbReference type="PANTHER" id="PTHR11070">
    <property type="entry name" value="UVRD / RECB / PCRA DNA HELICASE FAMILY MEMBER"/>
    <property type="match status" value="1"/>
</dbReference>
<keyword evidence="2 14" id="KW-0547">Nucleotide-binding</keyword>
<name>A0A401V116_9CELL</name>
<keyword evidence="3" id="KW-0227">DNA damage</keyword>
<dbReference type="GO" id="GO:0004527">
    <property type="term" value="F:exonuclease activity"/>
    <property type="evidence" value="ECO:0007669"/>
    <property type="project" value="UniProtKB-KW"/>
</dbReference>
<evidence type="ECO:0000259" key="17">
    <source>
        <dbReference type="PROSITE" id="PS51217"/>
    </source>
</evidence>
<comment type="caution">
    <text evidence="18">The sequence shown here is derived from an EMBL/GenBank/DDBJ whole genome shotgun (WGS) entry which is preliminary data.</text>
</comment>
<dbReference type="EC" id="5.6.2.4" evidence="12"/>
<evidence type="ECO:0000256" key="12">
    <source>
        <dbReference type="ARBA" id="ARBA00034808"/>
    </source>
</evidence>
<evidence type="ECO:0000256" key="1">
    <source>
        <dbReference type="ARBA" id="ARBA00022722"/>
    </source>
</evidence>
<dbReference type="InterPro" id="IPR014016">
    <property type="entry name" value="UvrD-like_ATP-bd"/>
</dbReference>
<feature type="binding site" evidence="14">
    <location>
        <begin position="37"/>
        <end position="44"/>
    </location>
    <ligand>
        <name>ATP</name>
        <dbReference type="ChEBI" id="CHEBI:30616"/>
    </ligand>
</feature>
<organism evidence="18 19">
    <name type="scientific">Cellulomonas algicola</name>
    <dbReference type="NCBI Taxonomy" id="2071633"/>
    <lineage>
        <taxon>Bacteria</taxon>
        <taxon>Bacillati</taxon>
        <taxon>Actinomycetota</taxon>
        <taxon>Actinomycetes</taxon>
        <taxon>Micrococcales</taxon>
        <taxon>Cellulomonadaceae</taxon>
        <taxon>Cellulomonas</taxon>
    </lineage>
</organism>
<dbReference type="AlphaFoldDB" id="A0A401V116"/>
<dbReference type="InterPro" id="IPR000212">
    <property type="entry name" value="DNA_helicase_UvrD/REP"/>
</dbReference>
<keyword evidence="10" id="KW-0413">Isomerase</keyword>
<evidence type="ECO:0000256" key="5">
    <source>
        <dbReference type="ARBA" id="ARBA00022806"/>
    </source>
</evidence>
<dbReference type="GO" id="GO:0043138">
    <property type="term" value="F:3'-5' DNA helicase activity"/>
    <property type="evidence" value="ECO:0007669"/>
    <property type="project" value="UniProtKB-EC"/>
</dbReference>
<dbReference type="Gene3D" id="3.90.320.10">
    <property type="match status" value="1"/>
</dbReference>
<dbReference type="Gene3D" id="1.10.486.10">
    <property type="entry name" value="PCRA, domain 4"/>
    <property type="match status" value="1"/>
</dbReference>
<dbReference type="OrthoDB" id="4812256at2"/>
<sequence>MTLLSAAQIAALVGQPPPTPEQERVVESPLAPALVVAGAGSGKTETMAARVVWLLANGLVAPEQVLGLTFTRKAAAELAERVRRRLRRLARAAAEEGVVLPGAAVLAGGDGDVLGGLVRPTVATYNAYASSLVSDHALRLGLDPSARLLGEAAQWQLAHEVVEAWTGDVDTDAATSTVVDAVLSLSGALDEHLLTPAEAQAGIAGIVDAINATPHGPGKRTDPYSGVTALVRLLGERSRVLDLVATYRDRKRAADAIDFGDQVALAARLALDVPEVAAGERARFRVVLLDEYQDTSYAQLTLLAALFGDGHPVTAVGDPHQSIYGWRGASAGGLEGFPTSFPVVGPDGDRRPADVHSLSTSWRNDRRILDAANVVAAPLRASASRVDVPVLAARPGAGDGRVHAHVAETVEDEARAIAEFVKARWRAAAPGVERVTAAVLCRKRSQFPVVQRALRGAGLPVEVVGLGGLLATPEVVDLVAALQAAHDPSRGDALMRLLTGGRTRLGAADLHALGAWSAELAGRAGGGGRAGRDPGVQADVVDERSIVDALDELPRPGWRSATGRELSATARTRLADLARLLTALRSHTYLAVPELVGEAERLLGLDIEVAARAGVSPGRARANLDAFRDVAVEFARTADHPTLGGFLAWLDAADSRESGLDMPVAEPDPDAVQVITVHAAKGLEWDVVAVAGLVDGVLPATRTRGKDGPKDSAWLTGLGTLPYPLRGDRHDLPDFPYAGAEHHKDLEERRQRFVLDAGAHQVAEERRLAYVALTRARTDLLLSAAWWGDSSGARVLSIFLEELVTAGIVTEDGWMPPPEAGTGNPREDQVLSAVWPADPFAVDDGPGRRPAVAAAAALVHAALAAASTEEDRGAVGARAVVPVDEPGGMPVPRDAAGQPVPQDDTCQPVPSDPTGHPVPRDGTAGTADVVTATPPDAARSRWEDLADRLLEEQERARRPDGGVELPAHLSASSLVRLHADPAEFARGLRRPVPREPSPQARRGTRFHAWVEGWYGAASLVDVDALPGADDDSTPVDVDEEALRVSFLRTPWADRSPLAIEVDVETSVDGYVLRSRIDAVFPDQERADVEGRAVVVVDWKTGAPPADPDARASRELQLAVYRLAWSRWTGTPLELVRAAFCYVGTGETVYPQRLLGEDEITTLLRHATSDESDAPAPSPSADARTTADRDWPQNVDRGTSNPSGTASRPRPASAEGSSRSRSTSRPRST</sequence>
<keyword evidence="1" id="KW-0540">Nuclease</keyword>
<comment type="catalytic activity">
    <reaction evidence="11">
        <text>Couples ATP hydrolysis with the unwinding of duplex DNA by translocating in the 3'-5' direction.</text>
        <dbReference type="EC" id="5.6.2.4"/>
    </reaction>
</comment>
<dbReference type="InterPro" id="IPR038726">
    <property type="entry name" value="PDDEXK_AddAB-type"/>
</dbReference>
<dbReference type="SUPFAM" id="SSF52540">
    <property type="entry name" value="P-loop containing nucleoside triphosphate hydrolases"/>
    <property type="match status" value="1"/>
</dbReference>
<evidence type="ECO:0000256" key="7">
    <source>
        <dbReference type="ARBA" id="ARBA00022840"/>
    </source>
</evidence>
<feature type="domain" description="UvrD-like helicase ATP-binding" evidence="16">
    <location>
        <begin position="16"/>
        <end position="365"/>
    </location>
</feature>
<evidence type="ECO:0000259" key="16">
    <source>
        <dbReference type="PROSITE" id="PS51198"/>
    </source>
</evidence>
<evidence type="ECO:0000256" key="4">
    <source>
        <dbReference type="ARBA" id="ARBA00022801"/>
    </source>
</evidence>
<evidence type="ECO:0000313" key="19">
    <source>
        <dbReference type="Proteomes" id="UP000288246"/>
    </source>
</evidence>
<dbReference type="InterPro" id="IPR027417">
    <property type="entry name" value="P-loop_NTPase"/>
</dbReference>
<feature type="region of interest" description="Disordered" evidence="15">
    <location>
        <begin position="883"/>
        <end position="939"/>
    </location>
</feature>
<evidence type="ECO:0000256" key="3">
    <source>
        <dbReference type="ARBA" id="ARBA00022763"/>
    </source>
</evidence>
<feature type="compositionally biased region" description="Low complexity" evidence="15">
    <location>
        <begin position="921"/>
        <end position="935"/>
    </location>
</feature>
<dbReference type="Pfam" id="PF12705">
    <property type="entry name" value="PDDEXK_1"/>
    <property type="match status" value="1"/>
</dbReference>
<evidence type="ECO:0000256" key="8">
    <source>
        <dbReference type="ARBA" id="ARBA00023125"/>
    </source>
</evidence>
<keyword evidence="5 14" id="KW-0347">Helicase</keyword>
<proteinExistence type="predicted"/>
<dbReference type="PROSITE" id="PS51198">
    <property type="entry name" value="UVRD_HELICASE_ATP_BIND"/>
    <property type="match status" value="1"/>
</dbReference>
<evidence type="ECO:0000256" key="13">
    <source>
        <dbReference type="ARBA" id="ARBA00048988"/>
    </source>
</evidence>
<keyword evidence="7 14" id="KW-0067">ATP-binding</keyword>
<reference evidence="18 19" key="1">
    <citation type="submission" date="2018-11" db="EMBL/GenBank/DDBJ databases">
        <title>Draft genome sequence of Cellulomonas takizawaensis strain TKZ-21.</title>
        <authorList>
            <person name="Yamamura H."/>
            <person name="Hayashi T."/>
            <person name="Hamada M."/>
            <person name="Serisawa Y."/>
            <person name="Matsuyama K."/>
            <person name="Nakagawa Y."/>
            <person name="Otoguro M."/>
            <person name="Yanagida F."/>
            <person name="Hayakawa M."/>
        </authorList>
    </citation>
    <scope>NUCLEOTIDE SEQUENCE [LARGE SCALE GENOMIC DNA]</scope>
    <source>
        <strain evidence="18 19">TKZ-21</strain>
    </source>
</reference>
<keyword evidence="4 14" id="KW-0378">Hydrolase</keyword>
<dbReference type="PROSITE" id="PS51217">
    <property type="entry name" value="UVRD_HELICASE_CTER"/>
    <property type="match status" value="1"/>
</dbReference>
<evidence type="ECO:0000256" key="10">
    <source>
        <dbReference type="ARBA" id="ARBA00023235"/>
    </source>
</evidence>
<protein>
    <recommendedName>
        <fullName evidence="12">DNA 3'-5' helicase</fullName>
        <ecNumber evidence="12">5.6.2.4</ecNumber>
    </recommendedName>
</protein>
<dbReference type="RefSeq" id="WP_124343100.1">
    <property type="nucleotide sequence ID" value="NZ_BHYL01000169.1"/>
</dbReference>
<dbReference type="InterPro" id="IPR014017">
    <property type="entry name" value="DNA_helicase_UvrD-like_C"/>
</dbReference>
<dbReference type="PANTHER" id="PTHR11070:SF55">
    <property type="entry name" value="DNA 3'-5' HELICASE"/>
    <property type="match status" value="1"/>
</dbReference>
<dbReference type="Proteomes" id="UP000288246">
    <property type="component" value="Unassembled WGS sequence"/>
</dbReference>
<keyword evidence="19" id="KW-1185">Reference proteome</keyword>
<evidence type="ECO:0000256" key="2">
    <source>
        <dbReference type="ARBA" id="ARBA00022741"/>
    </source>
</evidence>
<evidence type="ECO:0000313" key="18">
    <source>
        <dbReference type="EMBL" id="GCD20595.1"/>
    </source>
</evidence>
<dbReference type="CDD" id="cd17932">
    <property type="entry name" value="DEXQc_UvrD"/>
    <property type="match status" value="1"/>
</dbReference>
<feature type="compositionally biased region" description="Polar residues" evidence="15">
    <location>
        <begin position="1195"/>
        <end position="1204"/>
    </location>
</feature>
<dbReference type="Pfam" id="PF00580">
    <property type="entry name" value="UvrD-helicase"/>
    <property type="match status" value="1"/>
</dbReference>
<dbReference type="GO" id="GO:0005524">
    <property type="term" value="F:ATP binding"/>
    <property type="evidence" value="ECO:0007669"/>
    <property type="project" value="UniProtKB-UniRule"/>
</dbReference>
<dbReference type="Gene3D" id="3.40.50.300">
    <property type="entry name" value="P-loop containing nucleotide triphosphate hydrolases"/>
    <property type="match status" value="4"/>
</dbReference>
<evidence type="ECO:0000256" key="15">
    <source>
        <dbReference type="SAM" id="MobiDB-lite"/>
    </source>
</evidence>
<dbReference type="GO" id="GO:0003677">
    <property type="term" value="F:DNA binding"/>
    <property type="evidence" value="ECO:0007669"/>
    <property type="project" value="UniProtKB-KW"/>
</dbReference>
<feature type="region of interest" description="Disordered" evidence="15">
    <location>
        <begin position="1166"/>
        <end position="1228"/>
    </location>
</feature>
<accession>A0A401V116</accession>
<dbReference type="InterPro" id="IPR011604">
    <property type="entry name" value="PDDEXK-like_dom_sf"/>
</dbReference>
<keyword evidence="9" id="KW-0234">DNA repair</keyword>